<dbReference type="VEuPathDB" id="FungiDB:EMCG_07772"/>
<keyword evidence="5" id="KW-0496">Mitochondrion</keyword>
<evidence type="ECO:0000256" key="4">
    <source>
        <dbReference type="ARBA" id="ARBA00022946"/>
    </source>
</evidence>
<evidence type="ECO:0000313" key="9">
    <source>
        <dbReference type="Proteomes" id="UP000226031"/>
    </source>
</evidence>
<proteinExistence type="inferred from homology"/>
<reference evidence="8 9" key="1">
    <citation type="submission" date="2017-10" db="EMBL/GenBank/DDBJ databases">
        <title>Comparative genomics in systemic dimorphic fungi from Ajellomycetaceae.</title>
        <authorList>
            <person name="Munoz J.F."/>
            <person name="Mcewen J.G."/>
            <person name="Clay O.K."/>
            <person name="Cuomo C.A."/>
        </authorList>
    </citation>
    <scope>NUCLEOTIDE SEQUENCE [LARGE SCALE GENOMIC DNA]</scope>
    <source>
        <strain evidence="8 9">UAMH4076</strain>
    </source>
</reference>
<comment type="similarity">
    <text evidence="2">Belongs to the AIM9 family.</text>
</comment>
<evidence type="ECO:0000256" key="6">
    <source>
        <dbReference type="ARBA" id="ARBA00031849"/>
    </source>
</evidence>
<dbReference type="Gene3D" id="3.90.1200.10">
    <property type="match status" value="1"/>
</dbReference>
<dbReference type="STRING" id="73230.A0A2B7ZSM6"/>
<sequence length="569" mass="64531">MGATCHMFLSRSWKRLGLKSIQPSQTSLLFFTQISRKLHQQPTTNSISKVALSGNMSPTSLFEYTAGRWLHLDKQQRDARYIEFNMDRLFEKVLSLRPSATSVTSCQKIEGGFSKAFIIETDDGRCAVAKLPTSVAGPARHVTNSEVATITYLQQKTKIPIPAILDWSDDPANPIGSAYIIMEHAGGVLLQEAWTDMPSDKKVKCIGAICTSILPISELDFPVYGSLYFAGASFLDASSMQKLHNDLKYCIGPHCRSSTYWDCNVGEPRYYAFKWPNRGPWHDLSSYATALIDSGLARLPPADHPILCQQQASFQGSVHRHLELLKVGQAVFPELLQHPDIRSNAKPTLFHPDLHKRNIFISKDDPTIVTGIIDWQCASVEPAFYYADDVPDFAKVPAEGTSESDEETLCSQAYEVGWALLAPRLGATRKIDETLLRPFRYCHRTWRDGFVPFTHELIRLRDAWKELGFEKDCPIPPLSPEEMSFYKEQLSIYDGLLEFRQDMVETLGVEGDGWVSEDRWEGVKKAHQHIYENIMAAMENDKDREELRTMWPFDQCQPRNGPDSFHRRS</sequence>
<dbReference type="SUPFAM" id="SSF56112">
    <property type="entry name" value="Protein kinase-like (PK-like)"/>
    <property type="match status" value="1"/>
</dbReference>
<gene>
    <name evidence="8" type="ORF">GX50_01350</name>
</gene>
<organism evidence="8 9">
    <name type="scientific">[Emmonsia] crescens</name>
    <dbReference type="NCBI Taxonomy" id="73230"/>
    <lineage>
        <taxon>Eukaryota</taxon>
        <taxon>Fungi</taxon>
        <taxon>Dikarya</taxon>
        <taxon>Ascomycota</taxon>
        <taxon>Pezizomycotina</taxon>
        <taxon>Eurotiomycetes</taxon>
        <taxon>Eurotiomycetidae</taxon>
        <taxon>Onygenales</taxon>
        <taxon>Ajellomycetaceae</taxon>
        <taxon>Emergomyces</taxon>
    </lineage>
</organism>
<keyword evidence="4" id="KW-0809">Transit peptide</keyword>
<protein>
    <recommendedName>
        <fullName evidence="3">Altered inheritance of mitochondria protein 9, mitochondrial</fullName>
    </recommendedName>
    <alternativeName>
        <fullName evidence="6">Found in mitochondrial proteome protein 29</fullName>
    </alternativeName>
</protein>
<dbReference type="InterPro" id="IPR011009">
    <property type="entry name" value="Kinase-like_dom_sf"/>
</dbReference>
<evidence type="ECO:0000256" key="5">
    <source>
        <dbReference type="ARBA" id="ARBA00023128"/>
    </source>
</evidence>
<dbReference type="PANTHER" id="PTHR36091">
    <property type="entry name" value="ALTERED INHERITANCE OF MITOCHONDRIA PROTEIN 9, MITOCHONDRIAL"/>
    <property type="match status" value="1"/>
</dbReference>
<feature type="domain" description="Aminoglycoside phosphotransferase" evidence="7">
    <location>
        <begin position="324"/>
        <end position="385"/>
    </location>
</feature>
<dbReference type="Pfam" id="PF01636">
    <property type="entry name" value="APH"/>
    <property type="match status" value="1"/>
</dbReference>
<dbReference type="InterPro" id="IPR051035">
    <property type="entry name" value="Mito_inheritance_9"/>
</dbReference>
<comment type="caution">
    <text evidence="8">The sequence shown here is derived from an EMBL/GenBank/DDBJ whole genome shotgun (WGS) entry which is preliminary data.</text>
</comment>
<evidence type="ECO:0000256" key="1">
    <source>
        <dbReference type="ARBA" id="ARBA00004173"/>
    </source>
</evidence>
<dbReference type="EMBL" id="PDND01000016">
    <property type="protein sequence ID" value="PGH35767.1"/>
    <property type="molecule type" value="Genomic_DNA"/>
</dbReference>
<name>A0A2B7ZSM6_9EURO</name>
<accession>A0A2B7ZSM6</accession>
<evidence type="ECO:0000256" key="2">
    <source>
        <dbReference type="ARBA" id="ARBA00005543"/>
    </source>
</evidence>
<evidence type="ECO:0000256" key="3">
    <source>
        <dbReference type="ARBA" id="ARBA00016197"/>
    </source>
</evidence>
<dbReference type="PANTHER" id="PTHR36091:SF1">
    <property type="entry name" value="ALTERED INHERITANCE OF MITOCHONDRIA PROTEIN 9, MITOCHONDRIAL"/>
    <property type="match status" value="1"/>
</dbReference>
<keyword evidence="9" id="KW-1185">Reference proteome</keyword>
<dbReference type="InterPro" id="IPR002575">
    <property type="entry name" value="Aminoglycoside_PTrfase"/>
</dbReference>
<dbReference type="Proteomes" id="UP000226031">
    <property type="component" value="Unassembled WGS sequence"/>
</dbReference>
<evidence type="ECO:0000313" key="8">
    <source>
        <dbReference type="EMBL" id="PGH35767.1"/>
    </source>
</evidence>
<dbReference type="GO" id="GO:0005739">
    <property type="term" value="C:mitochondrion"/>
    <property type="evidence" value="ECO:0007669"/>
    <property type="project" value="UniProtKB-SubCell"/>
</dbReference>
<evidence type="ECO:0000259" key="7">
    <source>
        <dbReference type="Pfam" id="PF01636"/>
    </source>
</evidence>
<comment type="subcellular location">
    <subcellularLocation>
        <location evidence="1">Mitochondrion</location>
    </subcellularLocation>
</comment>
<dbReference type="AlphaFoldDB" id="A0A2B7ZSM6"/>